<sequence>MSGEDDSRRRRFEGLHRGRRGRFELHWFRADPGAPRASARWIRFTFQLLLATIAIAVGVLTLFPFVWERQSSPCAAVEALVWRRTFGAVQVQNGARPGFIPGIRMQVAPGGTLPEPIRCYIAYWRRI</sequence>
<keyword evidence="1" id="KW-0812">Transmembrane</keyword>
<comment type="caution">
    <text evidence="2">The sequence shown here is derived from an EMBL/GenBank/DDBJ whole genome shotgun (WGS) entry which is preliminary data.</text>
</comment>
<name>A0A848E7S9_9PROT</name>
<keyword evidence="1" id="KW-0472">Membrane</keyword>
<reference evidence="2 3" key="1">
    <citation type="submission" date="2020-03" db="EMBL/GenBank/DDBJ databases">
        <authorList>
            <person name="Sun Q."/>
        </authorList>
    </citation>
    <scope>NUCLEOTIDE SEQUENCE [LARGE SCALE GENOMIC DNA]</scope>
    <source>
        <strain evidence="2 3">JC162</strain>
    </source>
</reference>
<evidence type="ECO:0000313" key="3">
    <source>
        <dbReference type="Proteomes" id="UP000548582"/>
    </source>
</evidence>
<dbReference type="EMBL" id="JABBKX010000001">
    <property type="protein sequence ID" value="NMJ40481.1"/>
    <property type="molecule type" value="Genomic_DNA"/>
</dbReference>
<evidence type="ECO:0000313" key="2">
    <source>
        <dbReference type="EMBL" id="NMJ40481.1"/>
    </source>
</evidence>
<organism evidence="2 3">
    <name type="scientific">Neoroseomonas marina</name>
    <dbReference type="NCBI Taxonomy" id="1232220"/>
    <lineage>
        <taxon>Bacteria</taxon>
        <taxon>Pseudomonadati</taxon>
        <taxon>Pseudomonadota</taxon>
        <taxon>Alphaproteobacteria</taxon>
        <taxon>Acetobacterales</taxon>
        <taxon>Acetobacteraceae</taxon>
        <taxon>Neoroseomonas</taxon>
    </lineage>
</organism>
<protein>
    <submittedName>
        <fullName evidence="2">Uncharacterized protein</fullName>
    </submittedName>
</protein>
<keyword evidence="3" id="KW-1185">Reference proteome</keyword>
<gene>
    <name evidence="2" type="ORF">GWK16_04455</name>
</gene>
<proteinExistence type="predicted"/>
<accession>A0A848E7S9</accession>
<keyword evidence="1" id="KW-1133">Transmembrane helix</keyword>
<feature type="transmembrane region" description="Helical" evidence="1">
    <location>
        <begin position="46"/>
        <end position="67"/>
    </location>
</feature>
<dbReference type="RefSeq" id="WP_170052709.1">
    <property type="nucleotide sequence ID" value="NZ_JABBKX010000001.1"/>
</dbReference>
<dbReference type="AlphaFoldDB" id="A0A848E7S9"/>
<evidence type="ECO:0000256" key="1">
    <source>
        <dbReference type="SAM" id="Phobius"/>
    </source>
</evidence>
<dbReference type="Proteomes" id="UP000548582">
    <property type="component" value="Unassembled WGS sequence"/>
</dbReference>